<reference evidence="4 5" key="2">
    <citation type="submission" date="2018-06" db="EMBL/GenBank/DDBJ databases">
        <authorList>
            <consortium name="Pathogen Informatics"/>
            <person name="Doyle S."/>
        </authorList>
    </citation>
    <scope>NUCLEOTIDE SEQUENCE [LARGE SCALE GENOMIC DNA]</scope>
    <source>
        <strain evidence="4 5">NCTC10476</strain>
    </source>
</reference>
<feature type="chain" id="PRO_5015029311" evidence="1">
    <location>
        <begin position="25"/>
        <end position="338"/>
    </location>
</feature>
<protein>
    <submittedName>
        <fullName evidence="4">Sigma-fimbriae tip adhesin</fullName>
    </submittedName>
</protein>
<dbReference type="GeneID" id="66877844"/>
<keyword evidence="1" id="KW-0732">Signal</keyword>
<evidence type="ECO:0000259" key="2">
    <source>
        <dbReference type="Pfam" id="PF05229"/>
    </source>
</evidence>
<reference evidence="3" key="1">
    <citation type="journal article" date="2015" name="Genome Announc.">
        <title>Complete Genome Sequence of Yersinia ruckeri Strain CSF007-82, Etiologic Agent of Red Mouth Disease in Salmonid Fish.</title>
        <authorList>
            <person name="Nelson M.C."/>
            <person name="LaPatra S.E."/>
            <person name="Welch T.J."/>
            <person name="Graf J."/>
        </authorList>
    </citation>
    <scope>NUCLEOTIDE SEQUENCE</scope>
    <source>
        <strain evidence="3">CSF007-82</strain>
    </source>
</reference>
<organism evidence="4 5">
    <name type="scientific">Yersinia ruckeri</name>
    <dbReference type="NCBI Taxonomy" id="29486"/>
    <lineage>
        <taxon>Bacteria</taxon>
        <taxon>Pseudomonadati</taxon>
        <taxon>Pseudomonadota</taxon>
        <taxon>Gammaproteobacteria</taxon>
        <taxon>Enterobacterales</taxon>
        <taxon>Yersiniaceae</taxon>
        <taxon>Yersinia</taxon>
    </lineage>
</organism>
<evidence type="ECO:0000313" key="3">
    <source>
        <dbReference type="EMBL" id="CEK25859.1"/>
    </source>
</evidence>
<dbReference type="OrthoDB" id="6505076at2"/>
<dbReference type="Proteomes" id="UP000255169">
    <property type="component" value="Unassembled WGS sequence"/>
</dbReference>
<accession>A0A085U8Q1</accession>
<evidence type="ECO:0000256" key="1">
    <source>
        <dbReference type="SAM" id="SignalP"/>
    </source>
</evidence>
<evidence type="ECO:0000313" key="4">
    <source>
        <dbReference type="EMBL" id="SUQ00739.1"/>
    </source>
</evidence>
<evidence type="ECO:0000313" key="5">
    <source>
        <dbReference type="Proteomes" id="UP000255169"/>
    </source>
</evidence>
<dbReference type="eggNOG" id="COG5430">
    <property type="taxonomic scope" value="Bacteria"/>
</dbReference>
<feature type="domain" description="Spore coat protein U/FanG" evidence="2">
    <location>
        <begin position="194"/>
        <end position="334"/>
    </location>
</feature>
<name>A0A085U8Q1_YERRU</name>
<gene>
    <name evidence="3" type="ORF">CSF007_0320</name>
    <name evidence="4" type="ORF">NCTC10476_02045</name>
</gene>
<dbReference type="PANTHER" id="PTHR37089">
    <property type="entry name" value="PROTEIN U-RELATED"/>
    <property type="match status" value="1"/>
</dbReference>
<feature type="signal peptide" evidence="1">
    <location>
        <begin position="1"/>
        <end position="24"/>
    </location>
</feature>
<dbReference type="InterPro" id="IPR007893">
    <property type="entry name" value="Spore_coat_U/FanG"/>
</dbReference>
<sequence length="338" mass="34648">MKRMIGLAVLFIALLAGGTHCVQAACTTAEVNGTFGSVTSFALKTPPASSTSGSVSVNCTVSVLGLLTNDTISLQLVSSTYFNGSTPVLQTSAASTDSIPISVCTTNTNPCTTPMLIGGAGINFNSSSLINLSTSNKNFTLPIYLLTLPSSSLNVAAGTYTTTLGIKTTYSICTILTCALGGQTTGSPILPLIVTIVVSNDCTTITADSVSFGSQPLLSSFSSVSNRNIAVVCTKGSTYTVSLDNGQHSVGGVRYMARNGTGTGTGNIIAYDIYQGANNTFPRWGNLAAGQAWSSNAPTSTNSDLVTKNYTYSAQILSGQTTPTAGAFTDTITVSLSF</sequence>
<dbReference type="Pfam" id="PF05229">
    <property type="entry name" value="SCPU"/>
    <property type="match status" value="2"/>
</dbReference>
<dbReference type="PANTHER" id="PTHR37089:SF1">
    <property type="entry name" value="MEMBRANE PROTEIN"/>
    <property type="match status" value="1"/>
</dbReference>
<dbReference type="PATRIC" id="fig|29486.44.peg.1087"/>
<dbReference type="STRING" id="29486.UGYR_10465"/>
<dbReference type="AlphaFoldDB" id="A0A085U8Q1"/>
<dbReference type="InterPro" id="IPR053167">
    <property type="entry name" value="Spore_coat_component"/>
</dbReference>
<feature type="domain" description="Spore coat protein U/FanG" evidence="2">
    <location>
        <begin position="21"/>
        <end position="166"/>
    </location>
</feature>
<keyword evidence="5" id="KW-1185">Reference proteome</keyword>
<dbReference type="EMBL" id="LN681231">
    <property type="protein sequence ID" value="CEK25859.1"/>
    <property type="molecule type" value="Genomic_DNA"/>
</dbReference>
<dbReference type="RefSeq" id="WP_038242163.1">
    <property type="nucleotide sequence ID" value="NZ_CABIHT010000057.1"/>
</dbReference>
<dbReference type="EMBL" id="UHJG01000001">
    <property type="protein sequence ID" value="SUQ00739.1"/>
    <property type="molecule type" value="Genomic_DNA"/>
</dbReference>
<proteinExistence type="predicted"/>